<evidence type="ECO:0000313" key="32">
    <source>
        <dbReference type="EMBL" id="KKH20294.1"/>
    </source>
</evidence>
<dbReference type="Proteomes" id="UP000034142">
    <property type="component" value="Unassembled WGS sequence"/>
</dbReference>
<evidence type="ECO:0000313" key="104">
    <source>
        <dbReference type="Proteomes" id="UP000034820"/>
    </source>
</evidence>
<name>A0A0F8HG13_METMZ</name>
<dbReference type="Proteomes" id="UP000034547">
    <property type="component" value="Unassembled WGS sequence"/>
</dbReference>
<dbReference type="EMBL" id="JJQH01000010">
    <property type="protein sequence ID" value="KKH44572.1"/>
    <property type="molecule type" value="Genomic_DNA"/>
</dbReference>
<dbReference type="EMBL" id="JJQB01000118">
    <property type="protein sequence ID" value="KKH17191.1"/>
    <property type="molecule type" value="Genomic_DNA"/>
</dbReference>
<evidence type="ECO:0000313" key="37">
    <source>
        <dbReference type="EMBL" id="KKH39756.1"/>
    </source>
</evidence>
<evidence type="ECO:0000313" key="102">
    <source>
        <dbReference type="Proteomes" id="UP000034758"/>
    </source>
</evidence>
<dbReference type="EMBL" id="JJPO01000146">
    <property type="protein sequence ID" value="KKG69593.1"/>
    <property type="molecule type" value="Genomic_DNA"/>
</dbReference>
<keyword evidence="94" id="KW-1185">Reference proteome</keyword>
<dbReference type="EMBL" id="JJQO01000312">
    <property type="protein sequence ID" value="KKH59786.1"/>
    <property type="molecule type" value="Genomic_DNA"/>
</dbReference>
<evidence type="ECO:0000313" key="103">
    <source>
        <dbReference type="Proteomes" id="UP000034817"/>
    </source>
</evidence>
<dbReference type="EMBL" id="JJPH01000049">
    <property type="protein sequence ID" value="KKG53634.1"/>
    <property type="molecule type" value="Genomic_DNA"/>
</dbReference>
<dbReference type="Proteomes" id="UP000033889">
    <property type="component" value="Unassembled WGS sequence"/>
</dbReference>
<evidence type="ECO:0000313" key="97">
    <source>
        <dbReference type="Proteomes" id="UP000034667"/>
    </source>
</evidence>
<evidence type="ECO:0000313" key="27">
    <source>
        <dbReference type="EMBL" id="KKH03157.1"/>
    </source>
</evidence>
<evidence type="ECO:0000313" key="60">
    <source>
        <dbReference type="Proteomes" id="UP000033864"/>
    </source>
</evidence>
<evidence type="ECO:0000313" key="106">
    <source>
        <dbReference type="Proteomes" id="UP000034872"/>
    </source>
</evidence>
<dbReference type="EMBL" id="JJPW01000067">
    <property type="protein sequence ID" value="KKG99791.1"/>
    <property type="molecule type" value="Genomic_DNA"/>
</dbReference>
<evidence type="ECO:0000313" key="72">
    <source>
        <dbReference type="Proteomes" id="UP000034142"/>
    </source>
</evidence>
<evidence type="ECO:0000313" key="100">
    <source>
        <dbReference type="Proteomes" id="UP000034692"/>
    </source>
</evidence>
<dbReference type="EMBL" id="JJQG01000030">
    <property type="protein sequence ID" value="KKH42012.1"/>
    <property type="molecule type" value="Genomic_DNA"/>
</dbReference>
<evidence type="ECO:0000313" key="7">
    <source>
        <dbReference type="EMBL" id="KKG37398.1"/>
    </source>
</evidence>
<dbReference type="Proteomes" id="UP000033878">
    <property type="component" value="Unassembled WGS sequence"/>
</dbReference>
<evidence type="ECO:0000313" key="94">
    <source>
        <dbReference type="Proteomes" id="UP000034578"/>
    </source>
</evidence>
<evidence type="ECO:0000313" key="71">
    <source>
        <dbReference type="Proteomes" id="UP000034074"/>
    </source>
</evidence>
<dbReference type="Proteomes" id="UP000034253">
    <property type="component" value="Unassembled WGS sequence"/>
</dbReference>
<dbReference type="Proteomes" id="UP000034259">
    <property type="component" value="Unassembled WGS sequence"/>
</dbReference>
<evidence type="ECO:0000313" key="64">
    <source>
        <dbReference type="Proteomes" id="UP000033933"/>
    </source>
</evidence>
<dbReference type="Proteomes" id="UP000034450">
    <property type="component" value="Unassembled WGS sequence"/>
</dbReference>
<dbReference type="Proteomes" id="UP000034577">
    <property type="component" value="Unassembled WGS sequence"/>
</dbReference>
<dbReference type="EMBL" id="JJPS01000111">
    <property type="protein sequence ID" value="KKG89893.1"/>
    <property type="molecule type" value="Genomic_DNA"/>
</dbReference>
<dbReference type="Proteomes" id="UP000034151">
    <property type="component" value="Unassembled WGS sequence"/>
</dbReference>
<dbReference type="EMBL" id="JJPK01000127">
    <property type="protein sequence ID" value="KKG57716.1"/>
    <property type="molecule type" value="Genomic_DNA"/>
</dbReference>
<dbReference type="EMBL" id="JJPC01000127">
    <property type="protein sequence ID" value="KKG32149.1"/>
    <property type="molecule type" value="Genomic_DNA"/>
</dbReference>
<dbReference type="EMBL" id="JJQC01000079">
    <property type="protein sequence ID" value="KKH21503.1"/>
    <property type="molecule type" value="Genomic_DNA"/>
</dbReference>
<dbReference type="Proteomes" id="UP000034152">
    <property type="component" value="Unassembled WGS sequence"/>
</dbReference>
<dbReference type="EMBL" id="JJQQ01000155">
    <property type="protein sequence ID" value="KKH64094.1"/>
    <property type="molecule type" value="Genomic_DNA"/>
</dbReference>
<evidence type="ECO:0000313" key="57">
    <source>
        <dbReference type="EMBL" id="QCR14991.1"/>
    </source>
</evidence>
<dbReference type="Proteomes" id="UP000034227">
    <property type="component" value="Unassembled WGS sequence"/>
</dbReference>
<evidence type="ECO:0000313" key="65">
    <source>
        <dbReference type="Proteomes" id="UP000033987"/>
    </source>
</evidence>
<dbReference type="EMBL" id="JJQJ01000215">
    <property type="protein sequence ID" value="KKH44258.1"/>
    <property type="molecule type" value="Genomic_DNA"/>
</dbReference>
<dbReference type="Proteomes" id="UP000034937">
    <property type="component" value="Unassembled WGS sequence"/>
</dbReference>
<evidence type="ECO:0000313" key="47">
    <source>
        <dbReference type="EMBL" id="KKH70787.1"/>
    </source>
</evidence>
<reference evidence="58 59" key="1">
    <citation type="journal article" date="2015" name="ISME J.">
        <title>Genomic and phenotypic differentiation among Methanosarcina mazei populations from Columbia River sediment.</title>
        <authorList>
            <person name="Youngblut N.D."/>
            <person name="Wirth J.S."/>
            <person name="Henriksen J.R."/>
            <person name="Smith M."/>
            <person name="Simon H."/>
            <person name="Metcalf W.W."/>
            <person name="Whitaker R.J."/>
        </authorList>
    </citation>
    <scope>NUCLEOTIDE SEQUENCE [LARGE SCALE GENOMIC DNA]</scope>
    <source>
        <strain evidence="32 70">1.F.A.1A.3</strain>
        <strain evidence="31 101">1.F.A.1B.3</strain>
        <strain evidence="33 65">1.F.A.1B.4</strain>
        <strain evidence="34 77">1.F.A.2.8</strain>
        <strain evidence="35 107">1.F.M.0.5</strain>
        <strain evidence="36 84">1.H.A.0.1</strain>
        <strain evidence="38 102">1.H.A.1A.1</strain>
        <strain evidence="40 67">1.H.A.1A.3</strain>
        <strain evidence="37 99">1.H.A.1A.4</strain>
        <strain evidence="39 60">1.H.A.1A.6</strain>
        <strain evidence="41 81">1.H.A.2.1</strain>
        <strain evidence="42 78">1.H.A.2.3</strain>
        <strain evidence="44 89">1.H.A.2.6</strain>
        <strain evidence="43 100">1.H.A.2.7</strain>
        <strain evidence="46">1.H.A.2.8</strain>
        <strain evidence="45 64">1.H.M.0.1</strain>
        <strain evidence="47 108">1.H.M.1A.1</strain>
        <strain evidence="48 68">1.H.M.1A.2</strain>
        <strain evidence="49 105">1.H.M.1A.3</strain>
        <strain evidence="51 74">1.H.M.2.1</strain>
        <strain evidence="50 58">1.H.M.2.2</strain>
        <strain evidence="52 109">1.H.M.2.3</strain>
        <strain evidence="54 98">1.H.M.2.4</strain>
        <strain evidence="53 106">1.H.T.2.1</strain>
        <strain evidence="56 62">1.H.T.2.3</strain>
        <strain evidence="55 91">1.H.T.2.5</strain>
        <strain evidence="3 72">2.F.A.2.3</strain>
        <strain evidence="1 94">2.F.A.2.4</strain>
        <strain evidence="2 95">2.F.T.0.2</strain>
        <strain evidence="4 69">2.F.T.2.6</strain>
        <strain evidence="7 86">3.F.A.1A.1</strain>
        <strain evidence="6 61">3.F.A.1A.3</strain>
        <strain evidence="5 83">3.F.A.1B.1</strain>
        <strain evidence="8 93">3.F.A.2.12</strain>
        <strain evidence="10 97">3.F.A.2.3</strain>
        <strain evidence="9 73">3.F.A.2.5</strain>
        <strain evidence="11 76">3.F.A.2.6</strain>
        <strain evidence="13 79">3.F.A.2.7</strain>
        <strain evidence="12 75">3.F.T.1A.1</strain>
        <strain evidence="16 82">3.F.T.1A.2</strain>
        <strain evidence="14 92">3.F.T.1A.4</strain>
        <strain evidence="15 88">3.F.T.2.1</strain>
        <strain evidence="19">3.H.A.1A.1</strain>
        <strain evidence="18 71">3.H.A.1A.2</strain>
        <strain evidence="17 66">3.H.A.2.1</strain>
        <strain evidence="20 103">3.H.A.2.4</strain>
        <strain evidence="21 63">3.H.A.2.5</strain>
        <strain evidence="22 111">3.H.A.2.6</strain>
        <strain evidence="24 87">3.H.A.2.8</strain>
        <strain evidence="23 96">3.H.M.1A.1</strain>
        <strain evidence="25 90">3.H.M.1B.1</strain>
        <strain evidence="27 59">3.H.M.1B.2</strain>
        <strain evidence="26 80">3.H.M.1B.5</strain>
        <strain evidence="30 85">3.H.M.2.7</strain>
        <strain evidence="29 104">3.H.T.1A.1</strain>
        <strain evidence="28 110">3.H.T.1A.2</strain>
    </source>
</reference>
<dbReference type="EMBL" id="JJOS01000127">
    <property type="protein sequence ID" value="KKF98594.1"/>
    <property type="molecule type" value="Genomic_DNA"/>
</dbReference>
<evidence type="ECO:0000313" key="92">
    <source>
        <dbReference type="Proteomes" id="UP000034566"/>
    </source>
</evidence>
<dbReference type="EMBL" id="JJQZ01000102">
    <property type="protein sequence ID" value="KKH95073.1"/>
    <property type="molecule type" value="Genomic_DNA"/>
</dbReference>
<evidence type="ECO:0000313" key="14">
    <source>
        <dbReference type="EMBL" id="KKG57716.1"/>
    </source>
</evidence>
<evidence type="ECO:0000313" key="44">
    <source>
        <dbReference type="EMBL" id="KKH62462.1"/>
    </source>
</evidence>
<evidence type="ECO:0000313" key="53">
    <source>
        <dbReference type="EMBL" id="KKH95073.1"/>
    </source>
</evidence>
<evidence type="ECO:0000313" key="91">
    <source>
        <dbReference type="Proteomes" id="UP000034547"/>
    </source>
</evidence>
<evidence type="ECO:0000313" key="8">
    <source>
        <dbReference type="EMBL" id="KKG42128.1"/>
    </source>
</evidence>
<dbReference type="EMBL" id="JJPQ01000038">
    <property type="protein sequence ID" value="KKG84472.1"/>
    <property type="molecule type" value="Genomic_DNA"/>
</dbReference>
<dbReference type="Proteomes" id="UP000034074">
    <property type="component" value="Unassembled WGS sequence"/>
</dbReference>
<dbReference type="Proteomes" id="UP000034399">
    <property type="component" value="Unassembled WGS sequence"/>
</dbReference>
<evidence type="ECO:0000313" key="25">
    <source>
        <dbReference type="EMBL" id="KKG99698.1"/>
    </source>
</evidence>
<evidence type="ECO:0000313" key="66">
    <source>
        <dbReference type="Proteomes" id="UP000034001"/>
    </source>
</evidence>
<evidence type="ECO:0000313" key="86">
    <source>
        <dbReference type="Proteomes" id="UP000034399"/>
    </source>
</evidence>
<dbReference type="EMBL" id="JJPB01000026">
    <property type="protein sequence ID" value="KKG34261.1"/>
    <property type="molecule type" value="Genomic_DNA"/>
</dbReference>
<evidence type="ECO:0000313" key="62">
    <source>
        <dbReference type="Proteomes" id="UP000033885"/>
    </source>
</evidence>
<evidence type="ECO:0000313" key="31">
    <source>
        <dbReference type="EMBL" id="KKH17191.1"/>
    </source>
</evidence>
<evidence type="ECO:0000313" key="51">
    <source>
        <dbReference type="EMBL" id="KKH85854.1"/>
    </source>
</evidence>
<dbReference type="EMBL" id="JJPY01000045">
    <property type="protein sequence ID" value="KKH09920.1"/>
    <property type="molecule type" value="Genomic_DNA"/>
</dbReference>
<dbReference type="Proteomes" id="UP000034842">
    <property type="component" value="Unassembled WGS sequence"/>
</dbReference>
<dbReference type="Proteomes" id="UP000034872">
    <property type="component" value="Unassembled WGS sequence"/>
</dbReference>
<dbReference type="Proteomes" id="UP000034040">
    <property type="component" value="Unassembled WGS sequence"/>
</dbReference>
<evidence type="ECO:0000313" key="61">
    <source>
        <dbReference type="Proteomes" id="UP000033878"/>
    </source>
</evidence>
<dbReference type="Proteomes" id="UP000034243">
    <property type="component" value="Unassembled WGS sequence"/>
</dbReference>
<evidence type="ECO:0000313" key="84">
    <source>
        <dbReference type="Proteomes" id="UP000034338"/>
    </source>
</evidence>
<dbReference type="Proteomes" id="UP000033835">
    <property type="component" value="Unassembled WGS sequence"/>
</dbReference>
<dbReference type="EMBL" id="JJPG01000114">
    <property type="protein sequence ID" value="KKG49643.1"/>
    <property type="molecule type" value="Genomic_DNA"/>
</dbReference>
<evidence type="ECO:0000313" key="16">
    <source>
        <dbReference type="EMBL" id="KKG61173.1"/>
    </source>
</evidence>
<evidence type="ECO:0000313" key="4">
    <source>
        <dbReference type="EMBL" id="KKG12649.1"/>
    </source>
</evidence>
<dbReference type="Proteomes" id="UP000034279">
    <property type="component" value="Unassembled WGS sequence"/>
</dbReference>
<dbReference type="EMBL" id="JJPV01000019">
    <property type="protein sequence ID" value="KKH03157.1"/>
    <property type="molecule type" value="Genomic_DNA"/>
</dbReference>
<dbReference type="EMBL" id="JJQS01000132">
    <property type="protein sequence ID" value="KKH71625.1"/>
    <property type="molecule type" value="Genomic_DNA"/>
</dbReference>
<dbReference type="Proteomes" id="UP000034758">
    <property type="component" value="Unassembled WGS sequence"/>
</dbReference>
<dbReference type="Proteomes" id="UP000034468">
    <property type="component" value="Unassembled WGS sequence"/>
</dbReference>
<evidence type="ECO:0000313" key="80">
    <source>
        <dbReference type="Proteomes" id="UP000034253"/>
    </source>
</evidence>
<evidence type="ECO:0000313" key="41">
    <source>
        <dbReference type="EMBL" id="KKH53017.1"/>
    </source>
</evidence>
<dbReference type="Proteomes" id="UP000034021">
    <property type="component" value="Unassembled WGS sequence"/>
</dbReference>
<dbReference type="EMBL" id="JJOT01000099">
    <property type="protein sequence ID" value="KKG00315.1"/>
    <property type="molecule type" value="Genomic_DNA"/>
</dbReference>
<dbReference type="EMBL" id="JJQW01000073">
    <property type="protein sequence ID" value="KKH87807.1"/>
    <property type="molecule type" value="Genomic_DNA"/>
</dbReference>
<dbReference type="Proteomes" id="UP000034817">
    <property type="component" value="Unassembled WGS sequence"/>
</dbReference>
<dbReference type="EMBL" id="JJPN01000006">
    <property type="protein sequence ID" value="KKG75661.1"/>
    <property type="molecule type" value="Genomic_DNA"/>
</dbReference>
<evidence type="ECO:0000313" key="43">
    <source>
        <dbReference type="EMBL" id="KKH59786.1"/>
    </source>
</evidence>
<evidence type="ECO:0000313" key="79">
    <source>
        <dbReference type="Proteomes" id="UP000034243"/>
    </source>
</evidence>
<protein>
    <submittedName>
        <fullName evidence="18">Uncharacterized protein</fullName>
    </submittedName>
</protein>
<dbReference type="Proteomes" id="UP000034733">
    <property type="component" value="Unassembled WGS sequence"/>
</dbReference>
<evidence type="ECO:0000313" key="108">
    <source>
        <dbReference type="Proteomes" id="UP000034925"/>
    </source>
</evidence>
<evidence type="ECO:0000313" key="17">
    <source>
        <dbReference type="EMBL" id="KKG69593.1"/>
    </source>
</evidence>
<evidence type="ECO:0000313" key="50">
    <source>
        <dbReference type="EMBL" id="KKH85137.1"/>
    </source>
</evidence>
<organism evidence="18 71">
    <name type="scientific">Methanosarcina mazei</name>
    <name type="common">Methanosarcina frisia</name>
    <dbReference type="NCBI Taxonomy" id="2209"/>
    <lineage>
        <taxon>Archaea</taxon>
        <taxon>Methanobacteriati</taxon>
        <taxon>Methanobacteriota</taxon>
        <taxon>Stenosarchaea group</taxon>
        <taxon>Methanomicrobia</taxon>
        <taxon>Methanosarcinales</taxon>
        <taxon>Methanosarcinaceae</taxon>
        <taxon>Methanosarcina</taxon>
    </lineage>
</organism>
<dbReference type="Proteomes" id="UP000034047">
    <property type="component" value="Unassembled WGS sequence"/>
</dbReference>
<evidence type="ECO:0000313" key="54">
    <source>
        <dbReference type="EMBL" id="KKI00185.1"/>
    </source>
</evidence>
<dbReference type="EMBL" id="JJPJ01000088">
    <property type="protein sequence ID" value="KKG61173.1"/>
    <property type="molecule type" value="Genomic_DNA"/>
</dbReference>
<evidence type="ECO:0000313" key="34">
    <source>
        <dbReference type="EMBL" id="KKH22027.1"/>
    </source>
</evidence>
<dbReference type="EMBL" id="JJPZ01000146">
    <property type="protein sequence ID" value="KKH07261.1"/>
    <property type="molecule type" value="Genomic_DNA"/>
</dbReference>
<evidence type="ECO:0000313" key="107">
    <source>
        <dbReference type="Proteomes" id="UP000034921"/>
    </source>
</evidence>
<evidence type="ECO:0000313" key="105">
    <source>
        <dbReference type="Proteomes" id="UP000034842"/>
    </source>
</evidence>
<evidence type="ECO:0000313" key="82">
    <source>
        <dbReference type="Proteomes" id="UP000034279"/>
    </source>
</evidence>
<evidence type="ECO:0000313" key="15">
    <source>
        <dbReference type="EMBL" id="KKG59040.1"/>
    </source>
</evidence>
<evidence type="ECO:0000313" key="101">
    <source>
        <dbReference type="Proteomes" id="UP000034733"/>
    </source>
</evidence>
<evidence type="ECO:0000313" key="28">
    <source>
        <dbReference type="EMBL" id="KKH07261.1"/>
    </source>
</evidence>
<dbReference type="Proteomes" id="UP000033864">
    <property type="component" value="Unassembled WGS sequence"/>
</dbReference>
<evidence type="ECO:0000313" key="85">
    <source>
        <dbReference type="Proteomes" id="UP000034387"/>
    </source>
</evidence>
<dbReference type="AlphaFoldDB" id="A0A0F8HG13"/>
<evidence type="ECO:0000313" key="35">
    <source>
        <dbReference type="EMBL" id="KKH26770.1"/>
    </source>
</evidence>
<evidence type="ECO:0000313" key="21">
    <source>
        <dbReference type="EMBL" id="KKG84472.1"/>
    </source>
</evidence>
<evidence type="ECO:0000313" key="59">
    <source>
        <dbReference type="Proteomes" id="UP000033835"/>
    </source>
</evidence>
<evidence type="ECO:0000313" key="12">
    <source>
        <dbReference type="EMBL" id="KKG51739.1"/>
    </source>
</evidence>
<evidence type="ECO:0000313" key="24">
    <source>
        <dbReference type="EMBL" id="KKG89893.1"/>
    </source>
</evidence>
<dbReference type="EMBL" id="JJQP01000050">
    <property type="protein sequence ID" value="KKH69616.1"/>
    <property type="molecule type" value="Genomic_DNA"/>
</dbReference>
<dbReference type="Proteomes" id="UP000034672">
    <property type="component" value="Unassembled WGS sequence"/>
</dbReference>
<dbReference type="EMBL" id="JJQE01000119">
    <property type="protein sequence ID" value="KKH26770.1"/>
    <property type="molecule type" value="Genomic_DNA"/>
</dbReference>
<evidence type="ECO:0000313" key="73">
    <source>
        <dbReference type="Proteomes" id="UP000034151"/>
    </source>
</evidence>
<dbReference type="Proteomes" id="UP000300067">
    <property type="component" value="Chromosome"/>
</dbReference>
<evidence type="ECO:0000313" key="68">
    <source>
        <dbReference type="Proteomes" id="UP000034040"/>
    </source>
</evidence>
<evidence type="ECO:0000313" key="88">
    <source>
        <dbReference type="Proteomes" id="UP000034424"/>
    </source>
</evidence>
<evidence type="ECO:0000313" key="10">
    <source>
        <dbReference type="EMBL" id="KKG48558.1"/>
    </source>
</evidence>
<dbReference type="Proteomes" id="UP000034001">
    <property type="component" value="Unassembled WGS sequence"/>
</dbReference>
<reference evidence="57 112" key="2">
    <citation type="submission" date="2018-05" db="EMBL/GenBank/DDBJ databases">
        <title>Methanosarcina gilichinskyana sp. nov., a novel methanogenic archaeon isolated from Holocene permafrost, North East Russia.</title>
        <authorList>
            <person name="Oshurkova V."/>
            <person name="Meer M."/>
            <person name="Bochkareva O."/>
            <person name="Shcherbakova V."/>
        </authorList>
    </citation>
    <scope>NUCLEOTIDE SEQUENCE [LARGE SCALE GENOMIC DNA]</scope>
    <source>
        <strain evidence="57 112">JL01</strain>
    </source>
</reference>
<dbReference type="EMBL" id="JJPT01000164">
    <property type="protein sequence ID" value="KKG87347.1"/>
    <property type="molecule type" value="Genomic_DNA"/>
</dbReference>
<evidence type="ECO:0000313" key="13">
    <source>
        <dbReference type="EMBL" id="KKG53634.1"/>
    </source>
</evidence>
<dbReference type="EMBL" id="JJPF01000085">
    <property type="protein sequence ID" value="KKG42298.1"/>
    <property type="molecule type" value="Genomic_DNA"/>
</dbReference>
<evidence type="ECO:0000313" key="39">
    <source>
        <dbReference type="EMBL" id="KKH44258.1"/>
    </source>
</evidence>
<evidence type="ECO:0000313" key="23">
    <source>
        <dbReference type="EMBL" id="KKG87347.1"/>
    </source>
</evidence>
<dbReference type="Proteomes" id="UP000034668">
    <property type="component" value="Unassembled WGS sequence"/>
</dbReference>
<evidence type="ECO:0000313" key="48">
    <source>
        <dbReference type="EMBL" id="KKH71625.1"/>
    </source>
</evidence>
<evidence type="ECO:0000313" key="45">
    <source>
        <dbReference type="EMBL" id="KKH64094.1"/>
    </source>
</evidence>
<dbReference type="EMBL" id="JJPL01000161">
    <property type="protein sequence ID" value="KKG59040.1"/>
    <property type="molecule type" value="Genomic_DNA"/>
</dbReference>
<dbReference type="EMBL" id="JJPU01000055">
    <property type="protein sequence ID" value="KKG99698.1"/>
    <property type="molecule type" value="Genomic_DNA"/>
</dbReference>
<dbReference type="Proteomes" id="UP000034820">
    <property type="component" value="Unassembled WGS sequence"/>
</dbReference>
<evidence type="ECO:0000313" key="90">
    <source>
        <dbReference type="Proteomes" id="UP000034468"/>
    </source>
</evidence>
<dbReference type="Proteomes" id="UP000034387">
    <property type="component" value="Unassembled WGS sequence"/>
</dbReference>
<proteinExistence type="predicted"/>
<evidence type="ECO:0000313" key="93">
    <source>
        <dbReference type="Proteomes" id="UP000034577"/>
    </source>
</evidence>
<dbReference type="EMBL" id="JJRB01000137">
    <property type="protein sequence ID" value="KKI00780.1"/>
    <property type="molecule type" value="Genomic_DNA"/>
</dbReference>
<evidence type="ECO:0000313" key="56">
    <source>
        <dbReference type="EMBL" id="KKI03920.1"/>
    </source>
</evidence>
<dbReference type="Proteomes" id="UP000034409">
    <property type="component" value="Unassembled WGS sequence"/>
</dbReference>
<dbReference type="Proteomes" id="UP000034195">
    <property type="component" value="Unassembled WGS sequence"/>
</dbReference>
<evidence type="ECO:0000313" key="99">
    <source>
        <dbReference type="Proteomes" id="UP000034672"/>
    </source>
</evidence>
<evidence type="ECO:0000313" key="77">
    <source>
        <dbReference type="Proteomes" id="UP000034227"/>
    </source>
</evidence>
<dbReference type="EMBL" id="JJPE01000006">
    <property type="protein sequence ID" value="KKG48558.1"/>
    <property type="molecule type" value="Genomic_DNA"/>
</dbReference>
<dbReference type="EMBL" id="JJQK01000085">
    <property type="protein sequence ID" value="KKH53017.1"/>
    <property type="molecule type" value="Genomic_DNA"/>
</dbReference>
<evidence type="ECO:0000313" key="67">
    <source>
        <dbReference type="Proteomes" id="UP000034021"/>
    </source>
</evidence>
<dbReference type="Proteomes" id="UP000034338">
    <property type="component" value="Unassembled WGS sequence"/>
</dbReference>
<evidence type="ECO:0000313" key="33">
    <source>
        <dbReference type="EMBL" id="KKH21503.1"/>
    </source>
</evidence>
<dbReference type="EMBL" id="JJPR01000086">
    <property type="protein sequence ID" value="KKG86775.1"/>
    <property type="molecule type" value="Genomic_DNA"/>
</dbReference>
<evidence type="ECO:0000313" key="75">
    <source>
        <dbReference type="Proteomes" id="UP000034188"/>
    </source>
</evidence>
<evidence type="ECO:0000313" key="46">
    <source>
        <dbReference type="EMBL" id="KKH69616.1"/>
    </source>
</evidence>
<dbReference type="EMBL" id="JJPX01000013">
    <property type="protein sequence ID" value="KKH14343.1"/>
    <property type="molecule type" value="Genomic_DNA"/>
</dbReference>
<evidence type="ECO:0000313" key="81">
    <source>
        <dbReference type="Proteomes" id="UP000034259"/>
    </source>
</evidence>
<dbReference type="Proteomes" id="UP000034424">
    <property type="component" value="Unassembled WGS sequence"/>
</dbReference>
<dbReference type="Proteomes" id="UP000033987">
    <property type="component" value="Unassembled WGS sequence"/>
</dbReference>
<evidence type="ECO:0000313" key="111">
    <source>
        <dbReference type="Proteomes" id="UP000034950"/>
    </source>
</evidence>
<dbReference type="Proteomes" id="UP000034667">
    <property type="component" value="Unassembled WGS sequence"/>
</dbReference>
<evidence type="ECO:0000313" key="9">
    <source>
        <dbReference type="EMBL" id="KKG42298.1"/>
    </source>
</evidence>
<evidence type="ECO:0000313" key="1">
    <source>
        <dbReference type="EMBL" id="KKF98594.1"/>
    </source>
</evidence>
<evidence type="ECO:0000313" key="78">
    <source>
        <dbReference type="Proteomes" id="UP000034232"/>
    </source>
</evidence>
<dbReference type="EMBL" id="JJQV01000034">
    <property type="protein sequence ID" value="KKH85137.1"/>
    <property type="molecule type" value="Genomic_DNA"/>
</dbReference>
<evidence type="ECO:0000313" key="5">
    <source>
        <dbReference type="EMBL" id="KKG32149.1"/>
    </source>
</evidence>
<evidence type="ECO:0000313" key="74">
    <source>
        <dbReference type="Proteomes" id="UP000034152"/>
    </source>
</evidence>
<dbReference type="EMBL" id="JJRA01000073">
    <property type="protein sequence ID" value="KKI03920.1"/>
    <property type="molecule type" value="Genomic_DNA"/>
</dbReference>
<evidence type="ECO:0000313" key="70">
    <source>
        <dbReference type="Proteomes" id="UP000034064"/>
    </source>
</evidence>
<evidence type="ECO:0000313" key="112">
    <source>
        <dbReference type="Proteomes" id="UP000300067"/>
    </source>
</evidence>
<dbReference type="EMBL" id="JJQA01000015">
    <property type="protein sequence ID" value="KKH20294.1"/>
    <property type="molecule type" value="Genomic_DNA"/>
</dbReference>
<dbReference type="PATRIC" id="fig|2209.39.peg.3608"/>
<dbReference type="EMBL" id="JJQR01000169">
    <property type="protein sequence ID" value="KKH70787.1"/>
    <property type="molecule type" value="Genomic_DNA"/>
</dbReference>
<evidence type="ECO:0000313" key="19">
    <source>
        <dbReference type="EMBL" id="KKG75951.1"/>
    </source>
</evidence>
<dbReference type="Proteomes" id="UP000034950">
    <property type="component" value="Unassembled WGS sequence"/>
</dbReference>
<dbReference type="Proteomes" id="UP000033814">
    <property type="component" value="Unassembled WGS sequence"/>
</dbReference>
<evidence type="ECO:0000313" key="22">
    <source>
        <dbReference type="EMBL" id="KKG86775.1"/>
    </source>
</evidence>
<dbReference type="Proteomes" id="UP000033933">
    <property type="component" value="Unassembled WGS sequence"/>
</dbReference>
<evidence type="ECO:0000313" key="87">
    <source>
        <dbReference type="Proteomes" id="UP000034409"/>
    </source>
</evidence>
<evidence type="ECO:0000313" key="36">
    <source>
        <dbReference type="EMBL" id="KKH31089.1"/>
    </source>
</evidence>
<dbReference type="Proteomes" id="UP000034578">
    <property type="component" value="Unassembled WGS sequence"/>
</dbReference>
<dbReference type="EMBL" id="JJPM01000134">
    <property type="protein sequence ID" value="KKG75951.1"/>
    <property type="molecule type" value="Genomic_DNA"/>
</dbReference>
<evidence type="ECO:0000313" key="89">
    <source>
        <dbReference type="Proteomes" id="UP000034450"/>
    </source>
</evidence>
<evidence type="ECO:0000313" key="29">
    <source>
        <dbReference type="EMBL" id="KKH09920.1"/>
    </source>
</evidence>
<dbReference type="EMBL" id="JJPP01000081">
    <property type="protein sequence ID" value="KKG79596.1"/>
    <property type="molecule type" value="Genomic_DNA"/>
</dbReference>
<evidence type="ECO:0000313" key="42">
    <source>
        <dbReference type="EMBL" id="KKH57657.1"/>
    </source>
</evidence>
<dbReference type="EMBL" id="JJQD01000230">
    <property type="protein sequence ID" value="KKH22027.1"/>
    <property type="molecule type" value="Genomic_DNA"/>
</dbReference>
<dbReference type="Proteomes" id="UP000034566">
    <property type="component" value="Unassembled WGS sequence"/>
</dbReference>
<evidence type="ECO:0000313" key="30">
    <source>
        <dbReference type="EMBL" id="KKH14343.1"/>
    </source>
</evidence>
<evidence type="ECO:0000313" key="63">
    <source>
        <dbReference type="Proteomes" id="UP000033889"/>
    </source>
</evidence>
<sequence length="67" mass="7539">MYFAPSTISAQYILSFIFLLISKVALESLANFENSGIPGFSAQTFPLELLEILQPEFVERLNKQAKI</sequence>
<evidence type="ECO:0000313" key="3">
    <source>
        <dbReference type="EMBL" id="KKG08465.1"/>
    </source>
</evidence>
<dbReference type="Proteomes" id="UP000034597">
    <property type="component" value="Unassembled WGS sequence"/>
</dbReference>
<evidence type="ECO:0000313" key="49">
    <source>
        <dbReference type="EMBL" id="KKH73049.1"/>
    </source>
</evidence>
<dbReference type="EMBL" id="JJPD01000083">
    <property type="protein sequence ID" value="KKG42128.1"/>
    <property type="molecule type" value="Genomic_DNA"/>
</dbReference>
<dbReference type="EMBL" id="JJQM01000033">
    <property type="protein sequence ID" value="KKH57657.1"/>
    <property type="molecule type" value="Genomic_DNA"/>
</dbReference>
<dbReference type="EMBL" id="JJQF01000069">
    <property type="protein sequence ID" value="KKH31089.1"/>
    <property type="molecule type" value="Genomic_DNA"/>
</dbReference>
<gene>
    <name evidence="57" type="ORF">DKM28_02060</name>
    <name evidence="5" type="ORF">DU30_01165</name>
    <name evidence="3" type="ORF">DU31_03750</name>
    <name evidence="12" type="ORF">DU33_06520</name>
    <name evidence="4" type="ORF">DU34_20150</name>
    <name evidence="8" type="ORF">DU35_13980</name>
    <name evidence="13" type="ORF">DU36_13645</name>
    <name evidence="36" type="ORF">DU37_00515</name>
    <name evidence="11" type="ORF">DU38_12600</name>
    <name evidence="9" type="ORF">DU39_16570</name>
    <name evidence="2" type="ORF">DU40_06075</name>
    <name evidence="10" type="ORF">DU41_13765</name>
    <name evidence="30" type="ORF">DU42_09520</name>
    <name evidence="19" type="ORF">DU43_08040</name>
    <name evidence="32" type="ORF">DU44_06105</name>
    <name evidence="14" type="ORF">DU45_03485</name>
    <name evidence="18" type="ORF">DU46_17970</name>
    <name evidence="1" type="ORF">DU47_16880</name>
    <name evidence="31" type="ORF">DU48_04485</name>
    <name evidence="6" type="ORF">DU49_13295</name>
    <name evidence="40" type="ORF">DU50_03370</name>
    <name evidence="29" type="ORF">DU51_00315</name>
    <name evidence="7" type="ORF">DU52_16375</name>
    <name evidence="38" type="ORF">DU54_03730</name>
    <name evidence="20" type="ORF">DU55_07065</name>
    <name evidence="26" type="ORF">DU56_05375</name>
    <name evidence="22" type="ORF">DU57_09255</name>
    <name evidence="34" type="ORF">DU58_15115</name>
    <name evidence="24" type="ORF">DU59_09955</name>
    <name evidence="35" type="ORF">DU60_13750</name>
    <name evidence="21" type="ORF">DU61_18030</name>
    <name evidence="28" type="ORF">DU62_16255</name>
    <name evidence="17" type="ORF">DU63_14955</name>
    <name evidence="16" type="ORF">DU64_04555</name>
    <name evidence="33" type="ORF">DU65_06890</name>
    <name evidence="25" type="ORF">DU66_03645</name>
    <name evidence="15" type="ORF">DU67_05820</name>
    <name evidence="27" type="ORF">DU68_05620</name>
    <name evidence="23" type="ORF">DU69_01705</name>
    <name evidence="37" type="ORF">DU71_18150</name>
    <name evidence="41" type="ORF">DU72_10215</name>
    <name evidence="46" type="ORF">DU73_01155</name>
    <name evidence="44" type="ORF">DU74_19095</name>
    <name evidence="43" type="ORF">DU75_03455</name>
    <name evidence="42" type="ORF">DU76_04575</name>
    <name evidence="48" type="ORF">DU77_05685</name>
    <name evidence="49" type="ORF">DU78_00405</name>
    <name evidence="54" type="ORF">DU79_16320</name>
    <name evidence="51" type="ORF">DU80_20385</name>
    <name evidence="56" type="ORF">DU81_05135</name>
    <name evidence="50" type="ORF">DU82_05395</name>
    <name evidence="55" type="ORF">DU83_05380</name>
    <name evidence="53" type="ORF">DU84_06525</name>
    <name evidence="39" type="ORF">DU85_00785</name>
    <name evidence="47" type="ORF">DU86_04925</name>
    <name evidence="45" type="ORF">DU87_18620</name>
    <name evidence="52" type="ORF">DU88_14655</name>
</gene>
<dbReference type="EMBL" id="JJPA01000029">
    <property type="protein sequence ID" value="KKG37398.1"/>
    <property type="molecule type" value="Genomic_DNA"/>
</dbReference>
<dbReference type="EMBL" id="JJPI01000118">
    <property type="protein sequence ID" value="KKG51739.1"/>
    <property type="molecule type" value="Genomic_DNA"/>
</dbReference>
<accession>A0A0F8HG13</accession>
<evidence type="ECO:0000313" key="58">
    <source>
        <dbReference type="Proteomes" id="UP000033814"/>
    </source>
</evidence>
<evidence type="ECO:0000313" key="55">
    <source>
        <dbReference type="EMBL" id="KKI00780.1"/>
    </source>
</evidence>
<evidence type="ECO:0000313" key="20">
    <source>
        <dbReference type="EMBL" id="KKG79596.1"/>
    </source>
</evidence>
<evidence type="ECO:0000313" key="11">
    <source>
        <dbReference type="EMBL" id="KKG49643.1"/>
    </source>
</evidence>
<dbReference type="EMBL" id="JJOR01000015">
    <property type="protein sequence ID" value="KKG08465.1"/>
    <property type="molecule type" value="Genomic_DNA"/>
</dbReference>
<evidence type="ECO:0000313" key="26">
    <source>
        <dbReference type="EMBL" id="KKG99791.1"/>
    </source>
</evidence>
<evidence type="ECO:0000313" key="38">
    <source>
        <dbReference type="EMBL" id="KKH42012.1"/>
    </source>
</evidence>
<dbReference type="Proteomes" id="UP000034232">
    <property type="component" value="Unassembled WGS sequence"/>
</dbReference>
<evidence type="ECO:0000313" key="69">
    <source>
        <dbReference type="Proteomes" id="UP000034047"/>
    </source>
</evidence>
<evidence type="ECO:0000313" key="18">
    <source>
        <dbReference type="EMBL" id="KKG75661.1"/>
    </source>
</evidence>
<evidence type="ECO:0000313" key="40">
    <source>
        <dbReference type="EMBL" id="KKH44572.1"/>
    </source>
</evidence>
<dbReference type="EMBL" id="JJOU01000135">
    <property type="protein sequence ID" value="KKG12649.1"/>
    <property type="molecule type" value="Genomic_DNA"/>
</dbReference>
<dbReference type="EMBL" id="JJQX01000004">
    <property type="protein sequence ID" value="KKI00185.1"/>
    <property type="molecule type" value="Genomic_DNA"/>
</dbReference>
<dbReference type="EMBL" id="JJQI01000059">
    <property type="protein sequence ID" value="KKH39756.1"/>
    <property type="molecule type" value="Genomic_DNA"/>
</dbReference>
<evidence type="ECO:0000313" key="95">
    <source>
        <dbReference type="Proteomes" id="UP000034597"/>
    </source>
</evidence>
<dbReference type="EMBL" id="JJQU01000116">
    <property type="protein sequence ID" value="KKH85854.1"/>
    <property type="molecule type" value="Genomic_DNA"/>
</dbReference>
<dbReference type="Proteomes" id="UP000034657">
    <property type="component" value="Unassembled WGS sequence"/>
</dbReference>
<dbReference type="Proteomes" id="UP000034944">
    <property type="component" value="Unassembled WGS sequence"/>
</dbReference>
<evidence type="ECO:0000313" key="83">
    <source>
        <dbReference type="Proteomes" id="UP000034298"/>
    </source>
</evidence>
<dbReference type="Proteomes" id="UP000034925">
    <property type="component" value="Unassembled WGS sequence"/>
</dbReference>
<evidence type="ECO:0000313" key="52">
    <source>
        <dbReference type="EMBL" id="KKH87807.1"/>
    </source>
</evidence>
<dbReference type="EMBL" id="CP029709">
    <property type="protein sequence ID" value="QCR14991.1"/>
    <property type="molecule type" value="Genomic_DNA"/>
</dbReference>
<dbReference type="Proteomes" id="UP000033885">
    <property type="component" value="Unassembled WGS sequence"/>
</dbReference>
<dbReference type="EMBL" id="JJQN01000018">
    <property type="protein sequence ID" value="KKH62462.1"/>
    <property type="molecule type" value="Genomic_DNA"/>
</dbReference>
<dbReference type="Proteomes" id="UP000034064">
    <property type="component" value="Unassembled WGS sequence"/>
</dbReference>
<evidence type="ECO:0000313" key="109">
    <source>
        <dbReference type="Proteomes" id="UP000034937"/>
    </source>
</evidence>
<evidence type="ECO:0000313" key="110">
    <source>
        <dbReference type="Proteomes" id="UP000034944"/>
    </source>
</evidence>
<dbReference type="Proteomes" id="UP000034188">
    <property type="component" value="Unassembled WGS sequence"/>
</dbReference>
<evidence type="ECO:0000313" key="96">
    <source>
        <dbReference type="Proteomes" id="UP000034657"/>
    </source>
</evidence>
<evidence type="ECO:0000313" key="6">
    <source>
        <dbReference type="EMBL" id="KKG34261.1"/>
    </source>
</evidence>
<evidence type="ECO:0000313" key="98">
    <source>
        <dbReference type="Proteomes" id="UP000034668"/>
    </source>
</evidence>
<evidence type="ECO:0000313" key="2">
    <source>
        <dbReference type="EMBL" id="KKG00315.1"/>
    </source>
</evidence>
<dbReference type="Proteomes" id="UP000034692">
    <property type="component" value="Unassembled WGS sequence"/>
</dbReference>
<dbReference type="EMBL" id="JJQT01000230">
    <property type="protein sequence ID" value="KKH73049.1"/>
    <property type="molecule type" value="Genomic_DNA"/>
</dbReference>
<evidence type="ECO:0000313" key="76">
    <source>
        <dbReference type="Proteomes" id="UP000034195"/>
    </source>
</evidence>
<dbReference type="Proteomes" id="UP000034921">
    <property type="component" value="Unassembled WGS sequence"/>
</dbReference>
<dbReference type="Proteomes" id="UP000034298">
    <property type="component" value="Unassembled WGS sequence"/>
</dbReference>